<dbReference type="PIRSF" id="PIRSF000332">
    <property type="entry name" value="FMO"/>
    <property type="match status" value="1"/>
</dbReference>
<keyword evidence="2" id="KW-0285">Flavoprotein</keyword>
<keyword evidence="8" id="KW-1185">Reference proteome</keyword>
<dbReference type="SUPFAM" id="SSF51905">
    <property type="entry name" value="FAD/NAD(P)-binding domain"/>
    <property type="match status" value="1"/>
</dbReference>
<reference evidence="7" key="1">
    <citation type="submission" date="2022-10" db="EMBL/GenBank/DDBJ databases">
        <title>Culturing micro-colonial fungi from biological soil crusts in the Mojave desert and describing Neophaeococcomyces mojavensis, and introducing the new genera and species Taxawa tesnikishii.</title>
        <authorList>
            <person name="Kurbessoian T."/>
            <person name="Stajich J.E."/>
        </authorList>
    </citation>
    <scope>NUCLEOTIDE SEQUENCE</scope>
    <source>
        <strain evidence="7">TK_41</strain>
    </source>
</reference>
<dbReference type="GO" id="GO:0050660">
    <property type="term" value="F:flavin adenine dinucleotide binding"/>
    <property type="evidence" value="ECO:0007669"/>
    <property type="project" value="InterPro"/>
</dbReference>
<dbReference type="EMBL" id="JAPDRK010000011">
    <property type="protein sequence ID" value="KAJ9607679.1"/>
    <property type="molecule type" value="Genomic_DNA"/>
</dbReference>
<evidence type="ECO:0000256" key="6">
    <source>
        <dbReference type="SAM" id="MobiDB-lite"/>
    </source>
</evidence>
<dbReference type="Gene3D" id="3.50.50.60">
    <property type="entry name" value="FAD/NAD(P)-binding domain"/>
    <property type="match status" value="2"/>
</dbReference>
<evidence type="ECO:0000256" key="3">
    <source>
        <dbReference type="ARBA" id="ARBA00022827"/>
    </source>
</evidence>
<proteinExistence type="inferred from homology"/>
<keyword evidence="5" id="KW-0560">Oxidoreductase</keyword>
<evidence type="ECO:0000313" key="7">
    <source>
        <dbReference type="EMBL" id="KAJ9607679.1"/>
    </source>
</evidence>
<sequence>MKRSPVKSVAIIGAGASGAAAAAALAAEDYFDRIRVFERRETPGGTWWVLARSQLPPPLRDLGTHTYSVSNVRIYDPDPGPGPKLTPGADPPETDPPLKIPDGPLPRTTAPSTQERFDRTPIYDTLTTNVPDIAMCFSDCRFPYGPFPPHWVPRHYIESYFSLHRADGLLALSTTLEDLSRIPGSQRWKLTLRRRDSVRHVDMWWEEEFDAVILANGHYSVPFVPKVDGLEEYIRLFPGRVSHSKAFRNALPYHNKKVVVVGNSASGHDVAAALVGAVKGPVYQSRRSRNRFEGDKPPPEVEWKPIIKAFLRSGDILFADGSVLSDVDSVIYCTGYKASFPFWNERANGGSIWDYTQNRLVGSYWHTFFRDFPTLGAIGVPRVLTFRSFEYQAIALARLFAGRNALPLPSRQEQIRWEQERWKLVSSEHRKFHDIIWDNGETMDWLRGLYDFAGLPTLKGHGRFPPVLSDETRWAIEHLRKYEEPGKDDVEEGDWTVVDSRTGRDSLFFI</sequence>
<dbReference type="GO" id="GO:0004499">
    <property type="term" value="F:N,N-dimethylaniline monooxygenase activity"/>
    <property type="evidence" value="ECO:0007669"/>
    <property type="project" value="InterPro"/>
</dbReference>
<evidence type="ECO:0000256" key="2">
    <source>
        <dbReference type="ARBA" id="ARBA00022630"/>
    </source>
</evidence>
<dbReference type="InterPro" id="IPR050346">
    <property type="entry name" value="FMO-like"/>
</dbReference>
<dbReference type="InterPro" id="IPR000960">
    <property type="entry name" value="Flavin_mOase"/>
</dbReference>
<organism evidence="7 8">
    <name type="scientific">Cladophialophora chaetospira</name>
    <dbReference type="NCBI Taxonomy" id="386627"/>
    <lineage>
        <taxon>Eukaryota</taxon>
        <taxon>Fungi</taxon>
        <taxon>Dikarya</taxon>
        <taxon>Ascomycota</taxon>
        <taxon>Pezizomycotina</taxon>
        <taxon>Eurotiomycetes</taxon>
        <taxon>Chaetothyriomycetidae</taxon>
        <taxon>Chaetothyriales</taxon>
        <taxon>Herpotrichiellaceae</taxon>
        <taxon>Cladophialophora</taxon>
    </lineage>
</organism>
<protein>
    <recommendedName>
        <fullName evidence="9">Thiol-specific monooxygenase</fullName>
    </recommendedName>
</protein>
<dbReference type="AlphaFoldDB" id="A0AA39CGQ5"/>
<dbReference type="Pfam" id="PF00743">
    <property type="entry name" value="FMO-like"/>
    <property type="match status" value="2"/>
</dbReference>
<evidence type="ECO:0000256" key="1">
    <source>
        <dbReference type="ARBA" id="ARBA00009183"/>
    </source>
</evidence>
<keyword evidence="3" id="KW-0274">FAD</keyword>
<dbReference type="PANTHER" id="PTHR23023">
    <property type="entry name" value="DIMETHYLANILINE MONOOXYGENASE"/>
    <property type="match status" value="1"/>
</dbReference>
<evidence type="ECO:0000256" key="5">
    <source>
        <dbReference type="ARBA" id="ARBA00023002"/>
    </source>
</evidence>
<feature type="region of interest" description="Disordered" evidence="6">
    <location>
        <begin position="71"/>
        <end position="113"/>
    </location>
</feature>
<comment type="caution">
    <text evidence="7">The sequence shown here is derived from an EMBL/GenBank/DDBJ whole genome shotgun (WGS) entry which is preliminary data.</text>
</comment>
<dbReference type="InterPro" id="IPR036188">
    <property type="entry name" value="FAD/NAD-bd_sf"/>
</dbReference>
<dbReference type="Proteomes" id="UP001172673">
    <property type="component" value="Unassembled WGS sequence"/>
</dbReference>
<dbReference type="InterPro" id="IPR020946">
    <property type="entry name" value="Flavin_mOase-like"/>
</dbReference>
<name>A0AA39CGQ5_9EURO</name>
<dbReference type="Pfam" id="PF13450">
    <property type="entry name" value="NAD_binding_8"/>
    <property type="match status" value="1"/>
</dbReference>
<evidence type="ECO:0000313" key="8">
    <source>
        <dbReference type="Proteomes" id="UP001172673"/>
    </source>
</evidence>
<comment type="similarity">
    <text evidence="1">Belongs to the FMO family.</text>
</comment>
<accession>A0AA39CGQ5</accession>
<gene>
    <name evidence="7" type="ORF">H2200_007757</name>
</gene>
<dbReference type="GO" id="GO:0050661">
    <property type="term" value="F:NADP binding"/>
    <property type="evidence" value="ECO:0007669"/>
    <property type="project" value="InterPro"/>
</dbReference>
<evidence type="ECO:0000256" key="4">
    <source>
        <dbReference type="ARBA" id="ARBA00022857"/>
    </source>
</evidence>
<evidence type="ECO:0008006" key="9">
    <source>
        <dbReference type="Google" id="ProtNLM"/>
    </source>
</evidence>
<keyword evidence="4" id="KW-0521">NADP</keyword>